<evidence type="ECO:0000256" key="12">
    <source>
        <dbReference type="RuleBase" id="RU003357"/>
    </source>
</evidence>
<reference evidence="16 17" key="1">
    <citation type="submission" date="2015-11" db="EMBL/GenBank/DDBJ databases">
        <title>A Two-component Flavoprotein Monooxygenase System MeaXY Responsible for para-Hydroxylation of 2-Methyl-6-ethylaniline and 2,6-Diethylaniline in Sphingobium baderi DE-13.</title>
        <authorList>
            <person name="Cheng M."/>
            <person name="Meng Q."/>
            <person name="Yang Y."/>
            <person name="Chu C."/>
            <person name="Yan X."/>
            <person name="He J."/>
            <person name="Li S."/>
        </authorList>
    </citation>
    <scope>NUCLEOTIDE SEQUENCE [LARGE SCALE GENOMIC DNA]</scope>
    <source>
        <strain evidence="16 17">DE-13</strain>
    </source>
</reference>
<evidence type="ECO:0000313" key="17">
    <source>
        <dbReference type="Proteomes" id="UP000056968"/>
    </source>
</evidence>
<feature type="signal peptide" evidence="13">
    <location>
        <begin position="1"/>
        <end position="24"/>
    </location>
</feature>
<dbReference type="PANTHER" id="PTHR32552:SF81">
    <property type="entry name" value="TONB-DEPENDENT OUTER MEMBRANE RECEPTOR"/>
    <property type="match status" value="1"/>
</dbReference>
<keyword evidence="16" id="KW-0675">Receptor</keyword>
<dbReference type="PROSITE" id="PS52016">
    <property type="entry name" value="TONB_DEPENDENT_REC_3"/>
    <property type="match status" value="1"/>
</dbReference>
<evidence type="ECO:0000256" key="1">
    <source>
        <dbReference type="ARBA" id="ARBA00004571"/>
    </source>
</evidence>
<dbReference type="Proteomes" id="UP000056968">
    <property type="component" value="Chromosome"/>
</dbReference>
<sequence length="798" mass="87776">MTLFRNTLLGATILMGVGNTPVLAQDAAVENDNPSDIVVTATRREVSIQDVPINITAVGAEQLARQRIDDVRDLADFTPGMTISDTGPGSTGTIVLRGLNASDSDSSGASYDDALGVYLGEVPLYYDFKLLDIARVETLLGPQGTLYGLGTLAGAIRNIPNRPNTEAIEGEVHGRFYGKDHSGKLGYQVDGVINIPIVRDHIAFRSATGYYYDPGFIDYPLLLQTPGVSLPQPDGPDSISDAGYAANLTRKKDLNFEKTFTTRNQLLFQFSEDLKVNFTYAYQQTKTDGGQYNSNGVLGTGRYESAGRYIEPVKRRAHLGSMEINANIADIADLVATTAYTDVKNDNQSDNTDLLLDLDYNYEGFPAFSSWNESHDRRKQFNQEIRFVSTHGGPFSWVLGGFYNHQKRLREYTEHVPNHPWVEFGTQPNPDEVEYNSFNRSKVTEKAIFGEGTFKVTPEWQVTAGARYFGYTSDVSGRAVLPLLGDPVSPYDLDPAGGKSKKSGWVWKFNTSYNFTPDVMVYATYSKGYRIGGPNTVAPCPPILKPPPFQNVCALPNEIQYGPDTTKNAEIGIRTQLFDRKLTFNFNVFQIKWNGIQVDSATINGIVGITVNGGKAKSEGFETSFQLRPIDGLSIQGTYSYVNARLTEDVPGIIAVNDPAGTYPSDPIQLAALSGDRLPGSAKNSGSLGATYTLPLRDGNIVANWTATYRGGVVTRLGWERAYGDKLSGYVLHRASLAYETERYSLGLFANNIFDKYAVASVANDRSRVGLNDGVVLRYYKRTVVNPRTFGIEARFKY</sequence>
<dbReference type="GO" id="GO:0006826">
    <property type="term" value="P:iron ion transport"/>
    <property type="evidence" value="ECO:0007669"/>
    <property type="project" value="UniProtKB-KW"/>
</dbReference>
<evidence type="ECO:0000256" key="11">
    <source>
        <dbReference type="PROSITE-ProRule" id="PRU01360"/>
    </source>
</evidence>
<dbReference type="InterPro" id="IPR012910">
    <property type="entry name" value="Plug_dom"/>
</dbReference>
<keyword evidence="8 12" id="KW-0798">TonB box</keyword>
<keyword evidence="10 11" id="KW-0998">Cell outer membrane</keyword>
<dbReference type="RefSeq" id="WP_062068144.1">
    <property type="nucleotide sequence ID" value="NZ_CP013264.1"/>
</dbReference>
<keyword evidence="6" id="KW-0408">Iron</keyword>
<dbReference type="InterPro" id="IPR036942">
    <property type="entry name" value="Beta-barrel_TonB_sf"/>
</dbReference>
<evidence type="ECO:0000256" key="13">
    <source>
        <dbReference type="SAM" id="SignalP"/>
    </source>
</evidence>
<dbReference type="SUPFAM" id="SSF56935">
    <property type="entry name" value="Porins"/>
    <property type="match status" value="1"/>
</dbReference>
<evidence type="ECO:0000256" key="3">
    <source>
        <dbReference type="ARBA" id="ARBA00022452"/>
    </source>
</evidence>
<evidence type="ECO:0000256" key="7">
    <source>
        <dbReference type="ARBA" id="ARBA00023065"/>
    </source>
</evidence>
<name>A0A0S3F3B8_9SPHN</name>
<evidence type="ECO:0000256" key="6">
    <source>
        <dbReference type="ARBA" id="ARBA00023004"/>
    </source>
</evidence>
<protein>
    <submittedName>
        <fullName evidence="16">TonB-dependent receptor</fullName>
    </submittedName>
</protein>
<evidence type="ECO:0000256" key="9">
    <source>
        <dbReference type="ARBA" id="ARBA00023136"/>
    </source>
</evidence>
<organism evidence="16 17">
    <name type="scientific">Sphingobium baderi</name>
    <dbReference type="NCBI Taxonomy" id="1332080"/>
    <lineage>
        <taxon>Bacteria</taxon>
        <taxon>Pseudomonadati</taxon>
        <taxon>Pseudomonadota</taxon>
        <taxon>Alphaproteobacteria</taxon>
        <taxon>Sphingomonadales</taxon>
        <taxon>Sphingomonadaceae</taxon>
        <taxon>Sphingobium</taxon>
    </lineage>
</organism>
<keyword evidence="7" id="KW-0406">Ion transport</keyword>
<dbReference type="AlphaFoldDB" id="A0A0S3F3B8"/>
<keyword evidence="4" id="KW-0410">Iron transport</keyword>
<evidence type="ECO:0000313" key="16">
    <source>
        <dbReference type="EMBL" id="ALR22233.1"/>
    </source>
</evidence>
<evidence type="ECO:0000256" key="2">
    <source>
        <dbReference type="ARBA" id="ARBA00022448"/>
    </source>
</evidence>
<comment type="similarity">
    <text evidence="11 12">Belongs to the TonB-dependent receptor family.</text>
</comment>
<evidence type="ECO:0000256" key="5">
    <source>
        <dbReference type="ARBA" id="ARBA00022692"/>
    </source>
</evidence>
<dbReference type="KEGG" id="sbd:ATN00_19870"/>
<accession>A0A0S3F3B8</accession>
<keyword evidence="13" id="KW-0732">Signal</keyword>
<dbReference type="OrthoDB" id="9760333at2"/>
<dbReference type="GO" id="GO:0009279">
    <property type="term" value="C:cell outer membrane"/>
    <property type="evidence" value="ECO:0007669"/>
    <property type="project" value="UniProtKB-SubCell"/>
</dbReference>
<keyword evidence="17" id="KW-1185">Reference proteome</keyword>
<dbReference type="PANTHER" id="PTHR32552">
    <property type="entry name" value="FERRICHROME IRON RECEPTOR-RELATED"/>
    <property type="match status" value="1"/>
</dbReference>
<dbReference type="EMBL" id="CP013264">
    <property type="protein sequence ID" value="ALR22233.1"/>
    <property type="molecule type" value="Genomic_DNA"/>
</dbReference>
<keyword evidence="9 11" id="KW-0472">Membrane</keyword>
<keyword evidence="2 11" id="KW-0813">Transport</keyword>
<dbReference type="InterPro" id="IPR039426">
    <property type="entry name" value="TonB-dep_rcpt-like"/>
</dbReference>
<gene>
    <name evidence="16" type="ORF">ATN00_19870</name>
</gene>
<evidence type="ECO:0000256" key="4">
    <source>
        <dbReference type="ARBA" id="ARBA00022496"/>
    </source>
</evidence>
<evidence type="ECO:0000259" key="14">
    <source>
        <dbReference type="Pfam" id="PF00593"/>
    </source>
</evidence>
<dbReference type="InterPro" id="IPR000531">
    <property type="entry name" value="Beta-barrel_TonB"/>
</dbReference>
<dbReference type="Pfam" id="PF00593">
    <property type="entry name" value="TonB_dep_Rec_b-barrel"/>
    <property type="match status" value="1"/>
</dbReference>
<feature type="chain" id="PRO_5006611913" evidence="13">
    <location>
        <begin position="25"/>
        <end position="798"/>
    </location>
</feature>
<dbReference type="STRING" id="1332080.ATN00_19870"/>
<proteinExistence type="inferred from homology"/>
<keyword evidence="3 11" id="KW-1134">Transmembrane beta strand</keyword>
<feature type="domain" description="TonB-dependent receptor-like beta-barrel" evidence="14">
    <location>
        <begin position="274"/>
        <end position="753"/>
    </location>
</feature>
<dbReference type="Pfam" id="PF07715">
    <property type="entry name" value="Plug"/>
    <property type="match status" value="1"/>
</dbReference>
<comment type="subcellular location">
    <subcellularLocation>
        <location evidence="1 11">Cell outer membrane</location>
        <topology evidence="1 11">Multi-pass membrane protein</topology>
    </subcellularLocation>
</comment>
<evidence type="ECO:0000256" key="10">
    <source>
        <dbReference type="ARBA" id="ARBA00023237"/>
    </source>
</evidence>
<feature type="domain" description="TonB-dependent receptor plug" evidence="15">
    <location>
        <begin position="48"/>
        <end position="155"/>
    </location>
</feature>
<keyword evidence="5 11" id="KW-0812">Transmembrane</keyword>
<dbReference type="Gene3D" id="2.40.170.20">
    <property type="entry name" value="TonB-dependent receptor, beta-barrel domain"/>
    <property type="match status" value="2"/>
</dbReference>
<evidence type="ECO:0000256" key="8">
    <source>
        <dbReference type="ARBA" id="ARBA00023077"/>
    </source>
</evidence>
<evidence type="ECO:0000259" key="15">
    <source>
        <dbReference type="Pfam" id="PF07715"/>
    </source>
</evidence>